<comment type="caution">
    <text evidence="1">The sequence shown here is derived from an EMBL/GenBank/DDBJ whole genome shotgun (WGS) entry which is preliminary data.</text>
</comment>
<dbReference type="RefSeq" id="WP_116884596.1">
    <property type="nucleotide sequence ID" value="NZ_CABMMC010000004.1"/>
</dbReference>
<dbReference type="SUPFAM" id="SSF102705">
    <property type="entry name" value="NIF3 (NGG1p interacting factor 3)-like"/>
    <property type="match status" value="1"/>
</dbReference>
<dbReference type="FunFam" id="3.30.70.120:FF:000006">
    <property type="entry name" value="GTP cyclohydrolase 1 type 2 homolog"/>
    <property type="match status" value="1"/>
</dbReference>
<dbReference type="PANTHER" id="PTHR41774">
    <property type="match status" value="1"/>
</dbReference>
<dbReference type="AlphaFoldDB" id="A0A2U1ATX1"/>
<dbReference type="OrthoDB" id="9795763at2"/>
<dbReference type="GeneID" id="78295889"/>
<proteinExistence type="predicted"/>
<keyword evidence="2" id="KW-1185">Reference proteome</keyword>
<gene>
    <name evidence="1" type="ORF">C8D82_11974</name>
</gene>
<dbReference type="InterPro" id="IPR015867">
    <property type="entry name" value="N-reg_PII/ATP_PRibTrfase_C"/>
</dbReference>
<evidence type="ECO:0008006" key="3">
    <source>
        <dbReference type="Google" id="ProtNLM"/>
    </source>
</evidence>
<reference evidence="1 2" key="1">
    <citation type="submission" date="2018-04" db="EMBL/GenBank/DDBJ databases">
        <title>Genomic Encyclopedia of Type Strains, Phase IV (KMG-IV): sequencing the most valuable type-strain genomes for metagenomic binning, comparative biology and taxonomic classification.</title>
        <authorList>
            <person name="Goeker M."/>
        </authorList>
    </citation>
    <scope>NUCLEOTIDE SEQUENCE [LARGE SCALE GENOMIC DNA]</scope>
    <source>
        <strain evidence="1 2">DSM 14823</strain>
    </source>
</reference>
<evidence type="ECO:0000313" key="1">
    <source>
        <dbReference type="EMBL" id="PVY39833.1"/>
    </source>
</evidence>
<organism evidence="1 2">
    <name type="scientific">Victivallis vadensis</name>
    <dbReference type="NCBI Taxonomy" id="172901"/>
    <lineage>
        <taxon>Bacteria</taxon>
        <taxon>Pseudomonadati</taxon>
        <taxon>Lentisphaerota</taxon>
        <taxon>Lentisphaeria</taxon>
        <taxon>Victivallales</taxon>
        <taxon>Victivallaceae</taxon>
        <taxon>Victivallis</taxon>
    </lineage>
</organism>
<dbReference type="EMBL" id="QEKH01000019">
    <property type="protein sequence ID" value="PVY39833.1"/>
    <property type="molecule type" value="Genomic_DNA"/>
</dbReference>
<evidence type="ECO:0000313" key="2">
    <source>
        <dbReference type="Proteomes" id="UP000245959"/>
    </source>
</evidence>
<dbReference type="InterPro" id="IPR036069">
    <property type="entry name" value="DUF34/NIF3_sf"/>
</dbReference>
<protein>
    <recommendedName>
        <fullName evidence="3">NGG1p interacting factor NIF3</fullName>
    </recommendedName>
</protein>
<accession>A0A2U1ATX1</accession>
<dbReference type="Gene3D" id="3.30.70.120">
    <property type="match status" value="1"/>
</dbReference>
<dbReference type="Proteomes" id="UP000245959">
    <property type="component" value="Unassembled WGS sequence"/>
</dbReference>
<name>A0A2U1ATX1_9BACT</name>
<sequence>MKYCKLEIYVPETHAEAVRHAIAGAGAGKLGNYDSCCWTTSGTGRFRPLADSKPFLGTPGTVEEVPEMKIETLCAAADLRAVIAAMREAHPYETPAFQFWPVGISEKEL</sequence>
<dbReference type="PANTHER" id="PTHR41774:SF1">
    <property type="entry name" value="NGG1P INTERACTING FACTOR NIF3"/>
    <property type="match status" value="1"/>
</dbReference>